<feature type="domain" description="RPN1 N-terminal" evidence="2">
    <location>
        <begin position="59"/>
        <end position="165"/>
    </location>
</feature>
<evidence type="ECO:0000259" key="2">
    <source>
        <dbReference type="Pfam" id="PF17781"/>
    </source>
</evidence>
<dbReference type="PANTHER" id="PTHR10943">
    <property type="entry name" value="26S PROTEASOME NON-ATPASE REGULATORY SUBUNIT"/>
    <property type="match status" value="1"/>
</dbReference>
<dbReference type="OrthoDB" id="10252509at2759"/>
<dbReference type="GO" id="GO:0008540">
    <property type="term" value="C:proteasome regulatory particle, base subcomplex"/>
    <property type="evidence" value="ECO:0007669"/>
    <property type="project" value="TreeGrafter"/>
</dbReference>
<feature type="non-terminal residue" evidence="3">
    <location>
        <position position="169"/>
    </location>
</feature>
<reference evidence="3" key="1">
    <citation type="submission" date="2021-06" db="EMBL/GenBank/DDBJ databases">
        <authorList>
            <person name="Kallberg Y."/>
            <person name="Tangrot J."/>
            <person name="Rosling A."/>
        </authorList>
    </citation>
    <scope>NUCLEOTIDE SEQUENCE</scope>
    <source>
        <strain evidence="3">IN212</strain>
    </source>
</reference>
<feature type="non-terminal residue" evidence="3">
    <location>
        <position position="1"/>
    </location>
</feature>
<keyword evidence="4" id="KW-1185">Reference proteome</keyword>
<proteinExistence type="predicted"/>
<comment type="caution">
    <text evidence="3">The sequence shown here is derived from an EMBL/GenBank/DDBJ whole genome shotgun (WGS) entry which is preliminary data.</text>
</comment>
<dbReference type="Proteomes" id="UP000789396">
    <property type="component" value="Unassembled WGS sequence"/>
</dbReference>
<organism evidence="3 4">
    <name type="scientific">Racocetra fulgida</name>
    <dbReference type="NCBI Taxonomy" id="60492"/>
    <lineage>
        <taxon>Eukaryota</taxon>
        <taxon>Fungi</taxon>
        <taxon>Fungi incertae sedis</taxon>
        <taxon>Mucoromycota</taxon>
        <taxon>Glomeromycotina</taxon>
        <taxon>Glomeromycetes</taxon>
        <taxon>Diversisporales</taxon>
        <taxon>Gigasporaceae</taxon>
        <taxon>Racocetra</taxon>
    </lineage>
</organism>
<dbReference type="GO" id="GO:0034515">
    <property type="term" value="C:proteasome storage granule"/>
    <property type="evidence" value="ECO:0007669"/>
    <property type="project" value="TreeGrafter"/>
</dbReference>
<dbReference type="InterPro" id="IPR040892">
    <property type="entry name" value="RPN1_N"/>
</dbReference>
<dbReference type="AlphaFoldDB" id="A0A9N9J817"/>
<dbReference type="GO" id="GO:0043161">
    <property type="term" value="P:proteasome-mediated ubiquitin-dependent protein catabolic process"/>
    <property type="evidence" value="ECO:0007669"/>
    <property type="project" value="TreeGrafter"/>
</dbReference>
<accession>A0A9N9J817</accession>
<dbReference type="Pfam" id="PF17781">
    <property type="entry name" value="RPN1_RPN2_N"/>
    <property type="match status" value="2"/>
</dbReference>
<dbReference type="PANTHER" id="PTHR10943:SF1">
    <property type="entry name" value="26S PROTEASOME NON-ATPASE REGULATORY SUBUNIT 2"/>
    <property type="match status" value="1"/>
</dbReference>
<feature type="domain" description="RPN1 N-terminal" evidence="2">
    <location>
        <begin position="1"/>
        <end position="56"/>
    </location>
</feature>
<dbReference type="EMBL" id="CAJVPZ010043944">
    <property type="protein sequence ID" value="CAG8766649.1"/>
    <property type="molecule type" value="Genomic_DNA"/>
</dbReference>
<keyword evidence="1" id="KW-0677">Repeat</keyword>
<gene>
    <name evidence="3" type="ORF">RFULGI_LOCUS14745</name>
</gene>
<sequence>ETDVNLHRPALESLRTLIRTSTSSMTSVPKPLKFLRPHYATVTEIYESWPESDNKDNELPSDDLMALALEIVPFFLKHNAEADAVDLLLELEAIEKLPDFVDKDIYARVCLYMVSCVNLLVPPDDVAFLRTAHAIYRKENKYTEAVSLAIRLGDYDLIREDFNAAGELD</sequence>
<evidence type="ECO:0000256" key="1">
    <source>
        <dbReference type="ARBA" id="ARBA00022737"/>
    </source>
</evidence>
<name>A0A9N9J817_9GLOM</name>
<protein>
    <submittedName>
        <fullName evidence="3">978_t:CDS:1</fullName>
    </submittedName>
</protein>
<dbReference type="GO" id="GO:0005634">
    <property type="term" value="C:nucleus"/>
    <property type="evidence" value="ECO:0007669"/>
    <property type="project" value="TreeGrafter"/>
</dbReference>
<evidence type="ECO:0000313" key="4">
    <source>
        <dbReference type="Proteomes" id="UP000789396"/>
    </source>
</evidence>
<evidence type="ECO:0000313" key="3">
    <source>
        <dbReference type="EMBL" id="CAG8766649.1"/>
    </source>
</evidence>